<evidence type="ECO:0000313" key="1">
    <source>
        <dbReference type="EMBL" id="KHS58095.1"/>
    </source>
</evidence>
<dbReference type="PANTHER" id="PTHR36454">
    <property type="entry name" value="LMO2823 PROTEIN"/>
    <property type="match status" value="1"/>
</dbReference>
<reference evidence="1 2" key="1">
    <citation type="submission" date="2014-12" db="EMBL/GenBank/DDBJ databases">
        <title>Draft genome sequence of Terrisporobacter sp. 08-306576, isolated from the blood culture of a bacteremia patient.</title>
        <authorList>
            <person name="Lund L.C."/>
            <person name="Sydenham T.V."/>
            <person name="Hogh S.V."/>
            <person name="Skov M.N."/>
            <person name="Kemp M."/>
            <person name="Justesen U.S."/>
        </authorList>
    </citation>
    <scope>NUCLEOTIDE SEQUENCE [LARGE SCALE GENOMIC DNA]</scope>
    <source>
        <strain evidence="1 2">08-306576</strain>
    </source>
</reference>
<protein>
    <recommendedName>
        <fullName evidence="3">SpoOJ/ParA/ParB/repB family protein</fullName>
    </recommendedName>
</protein>
<dbReference type="InterPro" id="IPR008323">
    <property type="entry name" value="UCP033563"/>
</dbReference>
<dbReference type="Proteomes" id="UP000031189">
    <property type="component" value="Unassembled WGS sequence"/>
</dbReference>
<gene>
    <name evidence="1" type="ORF">QX51_04845</name>
</gene>
<sequence>MANIKPFRAVRPANEYVKMVAELPYDVMNREEAKKIAKDNKYSYLHIDRAEIDLDDNINEHDEQVYLKAKENLDKFMQNNVFVKDQQDAIYIYREIVNDRSQTGIVACVAVDDNINGVVKKHEYTKPDKELDRTNHIKYCNANTGTVLLTYKNQEEIEKIIDYYVYFMTPIYDFKTEDDVIHTIWKVEKERDIIDLINEFAKIDNLYIADGHHRCAAAENIALEERRKNPNYTGEEEFNYYTAMIAPDNNLKVMDYNRVVKDLNGFTEEEFLNKVKEKFIVREVKKNYKPAQKGKVGMYLNNKWYEIEFGKEYLEGEDVVETLDISILQNHILDEILGIKNPRVDKRIDFIGGIRGAEEIERRVDDDMQVGFLMHPTHIEELISVADDNKIMPAKSTWFEPKVRCGLFLHELN</sequence>
<dbReference type="AlphaFoldDB" id="A0A0B3WU37"/>
<evidence type="ECO:0000313" key="2">
    <source>
        <dbReference type="Proteomes" id="UP000031189"/>
    </source>
</evidence>
<dbReference type="RefSeq" id="WP_039678768.1">
    <property type="nucleotide sequence ID" value="NZ_JAXECK010000017.1"/>
</dbReference>
<comment type="caution">
    <text evidence="1">The sequence shown here is derived from an EMBL/GenBank/DDBJ whole genome shotgun (WGS) entry which is preliminary data.</text>
</comment>
<proteinExistence type="predicted"/>
<keyword evidence="2" id="KW-1185">Reference proteome</keyword>
<organism evidence="1 2">
    <name type="scientific">Terrisporobacter othiniensis</name>
    <dbReference type="NCBI Taxonomy" id="1577792"/>
    <lineage>
        <taxon>Bacteria</taxon>
        <taxon>Bacillati</taxon>
        <taxon>Bacillota</taxon>
        <taxon>Clostridia</taxon>
        <taxon>Peptostreptococcales</taxon>
        <taxon>Peptostreptococcaceae</taxon>
        <taxon>Terrisporobacter</taxon>
    </lineage>
</organism>
<dbReference type="PIRSF" id="PIRSF033563">
    <property type="entry name" value="UCP033563"/>
    <property type="match status" value="1"/>
</dbReference>
<evidence type="ECO:0008006" key="3">
    <source>
        <dbReference type="Google" id="ProtNLM"/>
    </source>
</evidence>
<name>A0A0B3WU37_9FIRM</name>
<dbReference type="Pfam" id="PF06245">
    <property type="entry name" value="DUF1015"/>
    <property type="match status" value="1"/>
</dbReference>
<dbReference type="PANTHER" id="PTHR36454:SF1">
    <property type="entry name" value="DUF1015 DOMAIN-CONTAINING PROTEIN"/>
    <property type="match status" value="1"/>
</dbReference>
<dbReference type="OrthoDB" id="9781616at2"/>
<dbReference type="EMBL" id="JWHR01000050">
    <property type="protein sequence ID" value="KHS58095.1"/>
    <property type="molecule type" value="Genomic_DNA"/>
</dbReference>
<accession>A0A0B3WU37</accession>
<dbReference type="STRING" id="1577792.QX51_04845"/>